<proteinExistence type="predicted"/>
<dbReference type="PANTHER" id="PTHR35889:SF3">
    <property type="entry name" value="F-BOX DOMAIN-CONTAINING PROTEIN"/>
    <property type="match status" value="1"/>
</dbReference>
<dbReference type="RefSeq" id="WP_310272203.1">
    <property type="nucleotide sequence ID" value="NZ_JAVDXU010000005.1"/>
</dbReference>
<dbReference type="EMBL" id="JAVDXU010000005">
    <property type="protein sequence ID" value="MDR7272662.1"/>
    <property type="molecule type" value="Genomic_DNA"/>
</dbReference>
<evidence type="ECO:0000256" key="1">
    <source>
        <dbReference type="SAM" id="MobiDB-lite"/>
    </source>
</evidence>
<reference evidence="5 6" key="1">
    <citation type="submission" date="2023-07" db="EMBL/GenBank/DDBJ databases">
        <title>Sorghum-associated microbial communities from plants grown in Nebraska, USA.</title>
        <authorList>
            <person name="Schachtman D."/>
        </authorList>
    </citation>
    <scope>NUCLEOTIDE SEQUENCE [LARGE SCALE GENOMIC DNA]</scope>
    <source>
        <strain evidence="5 6">BE314</strain>
    </source>
</reference>
<dbReference type="Pfam" id="PF07587">
    <property type="entry name" value="PSD1"/>
    <property type="match status" value="1"/>
</dbReference>
<evidence type="ECO:0000259" key="4">
    <source>
        <dbReference type="Pfam" id="PF07587"/>
    </source>
</evidence>
<evidence type="ECO:0000313" key="6">
    <source>
        <dbReference type="Proteomes" id="UP001180453"/>
    </source>
</evidence>
<feature type="region of interest" description="Disordered" evidence="1">
    <location>
        <begin position="576"/>
        <end position="604"/>
    </location>
</feature>
<dbReference type="InterPro" id="IPR011444">
    <property type="entry name" value="DUF1549"/>
</dbReference>
<evidence type="ECO:0000259" key="3">
    <source>
        <dbReference type="Pfam" id="PF07583"/>
    </source>
</evidence>
<protein>
    <recommendedName>
        <fullName evidence="7">DUF1553 domain-containing protein</fullName>
    </recommendedName>
</protein>
<evidence type="ECO:0000256" key="2">
    <source>
        <dbReference type="SAM" id="SignalP"/>
    </source>
</evidence>
<organism evidence="5 6">
    <name type="scientific">Roseateles saccharophilus</name>
    <name type="common">Pseudomonas saccharophila</name>
    <dbReference type="NCBI Taxonomy" id="304"/>
    <lineage>
        <taxon>Bacteria</taxon>
        <taxon>Pseudomonadati</taxon>
        <taxon>Pseudomonadota</taxon>
        <taxon>Betaproteobacteria</taxon>
        <taxon>Burkholderiales</taxon>
        <taxon>Sphaerotilaceae</taxon>
        <taxon>Roseateles</taxon>
    </lineage>
</organism>
<gene>
    <name evidence="5" type="ORF">J2X20_005345</name>
</gene>
<name>A0ABU1YUZ0_ROSSA</name>
<keyword evidence="2" id="KW-0732">Signal</keyword>
<dbReference type="Proteomes" id="UP001180453">
    <property type="component" value="Unassembled WGS sequence"/>
</dbReference>
<sequence>MPQFRIAPLALAALLAGVTTLSPAEDYAPPGGFVKGSERPWSYTPLNTQVATPATKAKAWVRQPLDAFVLAKLEAQGITPSPEADRHAYIRRATLDAWGILPTPEEVNAFVNDKSPKAHEKLVERLLASPRYGERQARRWLDLSRYADSDGYNTDGTRPNIWRYRDYVVNAFNADKPFDRFVKEQIAGDELWPERTEALIATGFLRNLPDEINARDLNLKKQEVANDLTDTVSAVFLGTTLGCAQCHDHKTEKITQKEYYEFQAFFANTSWKDDVSPLTGKAKADYDAQLAKWEDATKDIREQRDALLKPIIEKLETDRLSGFVPATRESINKPASERNAYDRWIYHRNLWTLSGRTRNAENQLKTKDKEAYAKYEVLTAQLKKFDHFKPKDPGYVSTIVELGNDAPPTKVLFKGIYDRPLQEVQPGLPALLTDNTTLKIEPTTTSSGRRTALANWLVSPDNGLTARVFVNRQWAQFFGRGIVETSADFGKTGSKPTHPELLDKLAADFVKQGWSVKTLHRQILLSSTYRQASQARDIKQDPDNKLLWAFPRQRLEAEQLRDSLLAASGLLEEKRGGPSVYPPIPPNFDIGGQRNRWQTSEDPRDHNRRSLYVFVLRNSPYPLLETFDWANPQSPHFKRDVTTTAPQALALVNSDLVLGWSQALAGRVIQETGGSEAAQIDRVYEILFSRKPTAKEKEKLVAFLNAQEALQTAQAGEVKKPHLPEGWGVDPKLAKQIDGFYKAAYKREPDRYERTAFLSYLDQQAAKRRKGDGGDDSADDGGGAAPSATVAVASGAPTKGASKARAAAFVDLVHTLVNTNEFTYRF</sequence>
<feature type="chain" id="PRO_5046826685" description="DUF1553 domain-containing protein" evidence="2">
    <location>
        <begin position="25"/>
        <end position="826"/>
    </location>
</feature>
<dbReference type="Pfam" id="PF07583">
    <property type="entry name" value="PSCyt2"/>
    <property type="match status" value="1"/>
</dbReference>
<comment type="caution">
    <text evidence="5">The sequence shown here is derived from an EMBL/GenBank/DDBJ whole genome shotgun (WGS) entry which is preliminary data.</text>
</comment>
<keyword evidence="6" id="KW-1185">Reference proteome</keyword>
<feature type="domain" description="DUF1549" evidence="3">
    <location>
        <begin position="64"/>
        <end position="269"/>
    </location>
</feature>
<feature type="signal peptide" evidence="2">
    <location>
        <begin position="1"/>
        <end position="24"/>
    </location>
</feature>
<evidence type="ECO:0000313" key="5">
    <source>
        <dbReference type="EMBL" id="MDR7272662.1"/>
    </source>
</evidence>
<dbReference type="PANTHER" id="PTHR35889">
    <property type="entry name" value="CYCLOINULO-OLIGOSACCHARIDE FRUCTANOTRANSFERASE-RELATED"/>
    <property type="match status" value="1"/>
</dbReference>
<evidence type="ECO:0008006" key="7">
    <source>
        <dbReference type="Google" id="ProtNLM"/>
    </source>
</evidence>
<accession>A0ABU1YUZ0</accession>
<dbReference type="InterPro" id="IPR022655">
    <property type="entry name" value="DUF1553"/>
</dbReference>
<feature type="region of interest" description="Disordered" evidence="1">
    <location>
        <begin position="768"/>
        <end position="788"/>
    </location>
</feature>
<feature type="domain" description="DUF1553" evidence="4">
    <location>
        <begin position="449"/>
        <end position="704"/>
    </location>
</feature>